<feature type="transmembrane region" description="Helical" evidence="1">
    <location>
        <begin position="52"/>
        <end position="71"/>
    </location>
</feature>
<evidence type="ECO:0000256" key="1">
    <source>
        <dbReference type="SAM" id="Phobius"/>
    </source>
</evidence>
<organism evidence="2 3">
    <name type="scientific">Austwickia chelonae NBRC 105200</name>
    <dbReference type="NCBI Taxonomy" id="1184607"/>
    <lineage>
        <taxon>Bacteria</taxon>
        <taxon>Bacillati</taxon>
        <taxon>Actinomycetota</taxon>
        <taxon>Actinomycetes</taxon>
        <taxon>Micrococcales</taxon>
        <taxon>Dermatophilaceae</taxon>
        <taxon>Austwickia</taxon>
    </lineage>
</organism>
<reference evidence="2 3" key="1">
    <citation type="submission" date="2012-08" db="EMBL/GenBank/DDBJ databases">
        <title>Whole genome shotgun sequence of Austwickia chelonae NBRC 105200.</title>
        <authorList>
            <person name="Yoshida I."/>
            <person name="Hosoyama A."/>
            <person name="Tsuchikane K."/>
            <person name="Katsumata H."/>
            <person name="Ando Y."/>
            <person name="Ohji S."/>
            <person name="Hamada M."/>
            <person name="Tamura T."/>
            <person name="Yamazoe A."/>
            <person name="Yamazaki S."/>
            <person name="Fujita N."/>
        </authorList>
    </citation>
    <scope>NUCLEOTIDE SEQUENCE [LARGE SCALE GENOMIC DNA]</scope>
    <source>
        <strain evidence="2 3">NBRC 105200</strain>
    </source>
</reference>
<name>K6VKT9_9MICO</name>
<feature type="transmembrane region" description="Helical" evidence="1">
    <location>
        <begin position="6"/>
        <end position="23"/>
    </location>
</feature>
<sequence length="326" mass="37956">MTTTFALMAVYIVLLYMATDYFRRNYRVSLWFWAAAIGTFPIWIVTGQVEGWFRWVKTLTVLSTIIVLGLMRVSMMEKRPGRFWEFLRSPKWMWFLYGVLSVNILEAALKDLETGNVWNFLTGVLLCVTIPFAPKFMGISDDGRADLIAYTTGAWNFLYTTWNLNFTYGEAGPHFAGSLCILLAAELYPLVKRQPELYYMARAYTLAIHLFIRANWDFFPAYMSSAGWFRQDVWLNWGLINFLLMIPYLFWYTWQLHTGRADVTFRRGRARSEFLENHPEFAVEPRTAGLGQVDHFPLGSLVLPDNPRKVFDVPEPGIPRENLLDR</sequence>
<protein>
    <submittedName>
        <fullName evidence="2">Uncharacterized protein</fullName>
    </submittedName>
</protein>
<keyword evidence="3" id="KW-1185">Reference proteome</keyword>
<evidence type="ECO:0000313" key="3">
    <source>
        <dbReference type="Proteomes" id="UP000008495"/>
    </source>
</evidence>
<dbReference type="Proteomes" id="UP000008495">
    <property type="component" value="Unassembled WGS sequence"/>
</dbReference>
<feature type="transmembrane region" description="Helical" evidence="1">
    <location>
        <begin position="234"/>
        <end position="254"/>
    </location>
</feature>
<comment type="caution">
    <text evidence="2">The sequence shown here is derived from an EMBL/GenBank/DDBJ whole genome shotgun (WGS) entry which is preliminary data.</text>
</comment>
<keyword evidence="1" id="KW-1133">Transmembrane helix</keyword>
<feature type="transmembrane region" description="Helical" evidence="1">
    <location>
        <begin position="174"/>
        <end position="191"/>
    </location>
</feature>
<evidence type="ECO:0000313" key="2">
    <source>
        <dbReference type="EMBL" id="GAB77364.1"/>
    </source>
</evidence>
<dbReference type="EMBL" id="BAGZ01000005">
    <property type="protein sequence ID" value="GAB77364.1"/>
    <property type="molecule type" value="Genomic_DNA"/>
</dbReference>
<dbReference type="AlphaFoldDB" id="K6VKT9"/>
<proteinExistence type="predicted"/>
<feature type="transmembrane region" description="Helical" evidence="1">
    <location>
        <begin position="115"/>
        <end position="133"/>
    </location>
</feature>
<dbReference type="RefSeq" id="WP_006502116.1">
    <property type="nucleotide sequence ID" value="NZ_BAGZ01000005.1"/>
</dbReference>
<accession>K6VKT9</accession>
<dbReference type="eggNOG" id="ENOG502Z9V3">
    <property type="taxonomic scope" value="Bacteria"/>
</dbReference>
<feature type="transmembrane region" description="Helical" evidence="1">
    <location>
        <begin position="30"/>
        <end position="46"/>
    </location>
</feature>
<gene>
    <name evidence="2" type="ORF">AUCHE_05_02730</name>
</gene>
<keyword evidence="1" id="KW-0472">Membrane</keyword>
<keyword evidence="1" id="KW-0812">Transmembrane</keyword>